<organism evidence="1">
    <name type="scientific">Opuntia streptacantha</name>
    <name type="common">Prickly pear cactus</name>
    <name type="synonym">Opuntia cardona</name>
    <dbReference type="NCBI Taxonomy" id="393608"/>
    <lineage>
        <taxon>Eukaryota</taxon>
        <taxon>Viridiplantae</taxon>
        <taxon>Streptophyta</taxon>
        <taxon>Embryophyta</taxon>
        <taxon>Tracheophyta</taxon>
        <taxon>Spermatophyta</taxon>
        <taxon>Magnoliopsida</taxon>
        <taxon>eudicotyledons</taxon>
        <taxon>Gunneridae</taxon>
        <taxon>Pentapetalae</taxon>
        <taxon>Caryophyllales</taxon>
        <taxon>Cactineae</taxon>
        <taxon>Cactaceae</taxon>
        <taxon>Opuntioideae</taxon>
        <taxon>Opuntia</taxon>
    </lineage>
</organism>
<dbReference type="EMBL" id="GISG01251382">
    <property type="protein sequence ID" value="MBA4671595.1"/>
    <property type="molecule type" value="Transcribed_RNA"/>
</dbReference>
<proteinExistence type="predicted"/>
<protein>
    <submittedName>
        <fullName evidence="1">Uncharacterized protein</fullName>
    </submittedName>
</protein>
<sequence length="109" mass="12516">MVFEASTSHELIDEKPLIVFTTIPNKLNQIRMMKLPKEINFSHPFSMTLKPILLQTFNSNRDPSPWLCRSCAVLFYPSLENIPKPAFSEYAVGPKVASGRFELLHHKQD</sequence>
<accession>A0A7C9AQR5</accession>
<reference evidence="1" key="2">
    <citation type="submission" date="2020-07" db="EMBL/GenBank/DDBJ databases">
        <authorList>
            <person name="Vera ALvarez R."/>
            <person name="Arias-Moreno D.M."/>
            <person name="Jimenez-Jacinto V."/>
            <person name="Jimenez-Bremont J.F."/>
            <person name="Swaminathan K."/>
            <person name="Moose S.P."/>
            <person name="Guerrero-Gonzalez M.L."/>
            <person name="Marino-Ramirez L."/>
            <person name="Landsman D."/>
            <person name="Rodriguez-Kessler M."/>
            <person name="Delgado-Sanchez P."/>
        </authorList>
    </citation>
    <scope>NUCLEOTIDE SEQUENCE</scope>
    <source>
        <tissue evidence="1">Cladode</tissue>
    </source>
</reference>
<reference evidence="1" key="1">
    <citation type="journal article" date="2013" name="J. Plant Res.">
        <title>Effect of fungi and light on seed germination of three Opuntia species from semiarid lands of central Mexico.</title>
        <authorList>
            <person name="Delgado-Sanchez P."/>
            <person name="Jimenez-Bremont J.F."/>
            <person name="Guerrero-Gonzalez Mde L."/>
            <person name="Flores J."/>
        </authorList>
    </citation>
    <scope>NUCLEOTIDE SEQUENCE</scope>
    <source>
        <tissue evidence="1">Cladode</tissue>
    </source>
</reference>
<name>A0A7C9AQR5_OPUST</name>
<dbReference type="AlphaFoldDB" id="A0A7C9AQR5"/>
<evidence type="ECO:0000313" key="1">
    <source>
        <dbReference type="EMBL" id="MBA4671595.1"/>
    </source>
</evidence>